<evidence type="ECO:0000313" key="1">
    <source>
        <dbReference type="EMBL" id="MBL6077723.1"/>
    </source>
</evidence>
<proteinExistence type="predicted"/>
<accession>A0ABS1TZ69</accession>
<sequence>MLPLLRRYRSVRQAWQQAVNDIMEDTSATARFDPFKESAFYALTSPAAQREHLRLSMEATDTLRYYEAVRCILDGPDLLPRTKADLIRLAFRMLRDHTMTPKQPRWWVVPQCCHQMINAAHALATAWAPTTMWEVYHGASYGRQHSALFDLRQRRIFDIMNLNDMEDKQTARDIYEFCLAVEEPEPVVAVPARG</sequence>
<dbReference type="Proteomes" id="UP000660885">
    <property type="component" value="Unassembled WGS sequence"/>
</dbReference>
<reference evidence="1 2" key="1">
    <citation type="submission" date="2021-01" db="EMBL/GenBank/DDBJ databases">
        <title>Belnapia mucosa sp. nov. and Belnapia arida sp. nov., isolated from the Tabernas Desert (Almeria, Spain).</title>
        <authorList>
            <person name="Molina-Menor E."/>
            <person name="Vidal-Verdu A."/>
            <person name="Calonge A."/>
            <person name="Satari L."/>
            <person name="Pereto J."/>
            <person name="Porcar M."/>
        </authorList>
    </citation>
    <scope>NUCLEOTIDE SEQUENCE [LARGE SCALE GENOMIC DNA]</scope>
    <source>
        <strain evidence="1 2">T18</strain>
    </source>
</reference>
<evidence type="ECO:0000313" key="2">
    <source>
        <dbReference type="Proteomes" id="UP000660885"/>
    </source>
</evidence>
<keyword evidence="2" id="KW-1185">Reference proteome</keyword>
<dbReference type="RefSeq" id="WP_202830807.1">
    <property type="nucleotide sequence ID" value="NZ_JAETWB010000001.1"/>
</dbReference>
<dbReference type="EMBL" id="JAETWB010000001">
    <property type="protein sequence ID" value="MBL6077723.1"/>
    <property type="molecule type" value="Genomic_DNA"/>
</dbReference>
<name>A0ABS1TZ69_9PROT</name>
<organism evidence="1 2">
    <name type="scientific">Belnapia arida</name>
    <dbReference type="NCBI Taxonomy" id="2804533"/>
    <lineage>
        <taxon>Bacteria</taxon>
        <taxon>Pseudomonadati</taxon>
        <taxon>Pseudomonadota</taxon>
        <taxon>Alphaproteobacteria</taxon>
        <taxon>Acetobacterales</taxon>
        <taxon>Roseomonadaceae</taxon>
        <taxon>Belnapia</taxon>
    </lineage>
</organism>
<gene>
    <name evidence="1" type="ORF">JMJ56_06875</name>
</gene>
<protein>
    <submittedName>
        <fullName evidence="1">Uncharacterized protein</fullName>
    </submittedName>
</protein>
<comment type="caution">
    <text evidence="1">The sequence shown here is derived from an EMBL/GenBank/DDBJ whole genome shotgun (WGS) entry which is preliminary data.</text>
</comment>